<comment type="caution">
    <text evidence="1">The sequence shown here is derived from an EMBL/GenBank/DDBJ whole genome shotgun (WGS) entry which is preliminary data.</text>
</comment>
<organism evidence="1 2">
    <name type="scientific">Aquimarina mytili</name>
    <dbReference type="NCBI Taxonomy" id="874423"/>
    <lineage>
        <taxon>Bacteria</taxon>
        <taxon>Pseudomonadati</taxon>
        <taxon>Bacteroidota</taxon>
        <taxon>Flavobacteriia</taxon>
        <taxon>Flavobacteriales</taxon>
        <taxon>Flavobacteriaceae</taxon>
        <taxon>Aquimarina</taxon>
    </lineage>
</organism>
<evidence type="ECO:0000313" key="2">
    <source>
        <dbReference type="Proteomes" id="UP000651057"/>
    </source>
</evidence>
<accession>A0A937A3T3</accession>
<evidence type="ECO:0000313" key="1">
    <source>
        <dbReference type="EMBL" id="MBL0683854.1"/>
    </source>
</evidence>
<dbReference type="Proteomes" id="UP000651057">
    <property type="component" value="Unassembled WGS sequence"/>
</dbReference>
<sequence length="446" mass="51338">MGEAIIFKRLFEVQILHDYFLTTVDGESFFDKNKADKESLILRKLQNRLYDIRDLFEIEAVGTTKSILNNYKLIVAKTALGFIVGTEVVVENQAGVTLYKPRFEFSNDTHLTFSIKPSASFFNSISNISLRPPLPSIYYFTNKDKEVFDEAPFLYTSLPISNEVNIHQDGVLYEMGALADFGGTIREAVQYTDGNDPAHWVDITDKRFVSDADRALLPHNFSYTFKKEQNITQVEFVLEDENNNELKTISKSGLDTLDRVHLNFTKVDENNANSDDIPDGQYSLKVKANAGPEIVYQIYLNNDIYDKNYFAIVDIRFDELDSPYSLLDNKNYLKTRIDALDEKVTHPIFEIRLKNRRTYWRYNREGGFSEDDVNATNTFLKPEPELPLVPEKLISLDPKGLTETLVPFINGTTLMLPHPRMPSIKIEKERIFSEIFINQSNRLLNN</sequence>
<dbReference type="AlphaFoldDB" id="A0A937A3T3"/>
<keyword evidence="2" id="KW-1185">Reference proteome</keyword>
<name>A0A937A3T3_9FLAO</name>
<gene>
    <name evidence="1" type="ORF">JJQ60_10025</name>
</gene>
<dbReference type="EMBL" id="JAERQJ010000003">
    <property type="protein sequence ID" value="MBL0683854.1"/>
    <property type="molecule type" value="Genomic_DNA"/>
</dbReference>
<dbReference type="RefSeq" id="WP_201919236.1">
    <property type="nucleotide sequence ID" value="NZ_BAABAX010000005.1"/>
</dbReference>
<proteinExistence type="predicted"/>
<reference evidence="1" key="1">
    <citation type="submission" date="2021-01" db="EMBL/GenBank/DDBJ databases">
        <authorList>
            <person name="Zhong Y.L."/>
        </authorList>
    </citation>
    <scope>NUCLEOTIDE SEQUENCE</scope>
    <source>
        <strain evidence="1">KCTC 23302</strain>
    </source>
</reference>
<protein>
    <submittedName>
        <fullName evidence="1">Uncharacterized protein</fullName>
    </submittedName>
</protein>